<evidence type="ECO:0000259" key="2">
    <source>
        <dbReference type="Pfam" id="PF22422"/>
    </source>
</evidence>
<accession>A0A1H5HUL2</accession>
<sequence>MVTAPPASGPVPQPFLHDLVSCVKAPTVALSGADGQLRAAGAQGVLSHDRRVLSELRVDVDGHEPEPAGHGLRGAGHAHFTGIVRHLGDTGADPTVRLERQRFARADGVTERLELVNNARVPLTATVRLHVAADFAPADAIKQDGAQGGGRRPMSGPGRVEWDGGELRTTLTTAGATVETHATGAVLAWAVELAPRSSWTADVTVTAAFADGPPPNAFGPADGAGWDAVTVTGRADLARLAARSVDDLGALALADPLAPGDAFLAAGSPWFFTLFGRDSLWAARFTLPLGTGLARGTLRTLARRQGTTHDPDTAEAPGKILHEVRIPTAGSWLPPVYFGTVDATALWVCLLHDAWRWGLDVRDLLDPLEAALRWLTEDADPDGDGFLEYVDSSGRGLANQGWKDSGDSIQYPDGTIAEPPIALSEAQAYAYEAALAGAGLLEAHGRGGAERLREWAAALRERFAAAFWVSDEKGRFPAIALDGAKRPVGTVTSNLGHLLGTGLLGPDDAAVVADRLSRPDLDAGYGLRTMSADAAGFNPLGYHAGSIWPHDTAIAVRGLAADGFPGVAASLADGLLRVAPDFAYRLPELFAGTDARAGEPVLAYPAACRPQAWSAATVVALLQAALGLTADVPGGRLRVAPDPAFAGWFPLRVEGLRVAGHPLTVAVDAEGRADVRTSAPLTVQTT</sequence>
<dbReference type="SUPFAM" id="SSF48208">
    <property type="entry name" value="Six-hairpin glycosidases"/>
    <property type="match status" value="1"/>
</dbReference>
<name>A0A1H5HUL2_9ACTN</name>
<dbReference type="Gene3D" id="1.50.10.10">
    <property type="match status" value="1"/>
</dbReference>
<evidence type="ECO:0000313" key="4">
    <source>
        <dbReference type="Proteomes" id="UP000181980"/>
    </source>
</evidence>
<dbReference type="InterPro" id="IPR032856">
    <property type="entry name" value="GDE_N_bis"/>
</dbReference>
<dbReference type="InterPro" id="IPR054491">
    <property type="entry name" value="MGH1-like_GH"/>
</dbReference>
<keyword evidence="4" id="KW-1185">Reference proteome</keyword>
<dbReference type="Proteomes" id="UP000181980">
    <property type="component" value="Unassembled WGS sequence"/>
</dbReference>
<feature type="domain" description="Mannosylglycerate hydrolase MGH1-like glycoside hydrolase" evidence="2">
    <location>
        <begin position="294"/>
        <end position="577"/>
    </location>
</feature>
<evidence type="ECO:0000313" key="3">
    <source>
        <dbReference type="EMBL" id="SEE31589.1"/>
    </source>
</evidence>
<dbReference type="Pfam" id="PF22422">
    <property type="entry name" value="MGH1-like_GH"/>
    <property type="match status" value="1"/>
</dbReference>
<evidence type="ECO:0000259" key="1">
    <source>
        <dbReference type="Pfam" id="PF14742"/>
    </source>
</evidence>
<dbReference type="Pfam" id="PF14742">
    <property type="entry name" value="GDE_N_bis"/>
    <property type="match status" value="1"/>
</dbReference>
<dbReference type="InterPro" id="IPR012341">
    <property type="entry name" value="6hp_glycosidase-like_sf"/>
</dbReference>
<dbReference type="GO" id="GO:0005975">
    <property type="term" value="P:carbohydrate metabolic process"/>
    <property type="evidence" value="ECO:0007669"/>
    <property type="project" value="InterPro"/>
</dbReference>
<dbReference type="STRING" id="561176.SAMN04488561_0967"/>
<dbReference type="AlphaFoldDB" id="A0A1H5HUL2"/>
<protein>
    <submittedName>
        <fullName evidence="3">Glycogen debranching enzyme (Alpha-1,6-glucosidase)</fullName>
    </submittedName>
</protein>
<gene>
    <name evidence="3" type="ORF">SAMN04488561_0967</name>
</gene>
<dbReference type="EMBL" id="FNUC01000003">
    <property type="protein sequence ID" value="SEE31589.1"/>
    <property type="molecule type" value="Genomic_DNA"/>
</dbReference>
<feature type="domain" description="Putative glycogen debranching enzyme N-terminal" evidence="1">
    <location>
        <begin position="24"/>
        <end position="203"/>
    </location>
</feature>
<proteinExistence type="predicted"/>
<organism evidence="3 4">
    <name type="scientific">Jiangella alba</name>
    <dbReference type="NCBI Taxonomy" id="561176"/>
    <lineage>
        <taxon>Bacteria</taxon>
        <taxon>Bacillati</taxon>
        <taxon>Actinomycetota</taxon>
        <taxon>Actinomycetes</taxon>
        <taxon>Jiangellales</taxon>
        <taxon>Jiangellaceae</taxon>
        <taxon>Jiangella</taxon>
    </lineage>
</organism>
<reference evidence="4" key="1">
    <citation type="submission" date="2016-10" db="EMBL/GenBank/DDBJ databases">
        <authorList>
            <person name="Varghese N."/>
            <person name="Submissions S."/>
        </authorList>
    </citation>
    <scope>NUCLEOTIDE SEQUENCE [LARGE SCALE GENOMIC DNA]</scope>
    <source>
        <strain evidence="4">DSM 45237</strain>
    </source>
</reference>
<dbReference type="InterPro" id="IPR008928">
    <property type="entry name" value="6-hairpin_glycosidase_sf"/>
</dbReference>